<accession>A0A645GE02</accession>
<comment type="caution">
    <text evidence="2">The sequence shown here is derived from an EMBL/GenBank/DDBJ whole genome shotgun (WGS) entry which is preliminary data.</text>
</comment>
<dbReference type="AlphaFoldDB" id="A0A645GE02"/>
<feature type="compositionally biased region" description="Basic and acidic residues" evidence="1">
    <location>
        <begin position="11"/>
        <end position="22"/>
    </location>
</feature>
<dbReference type="EMBL" id="VSSQ01070187">
    <property type="protein sequence ID" value="MPN22043.1"/>
    <property type="molecule type" value="Genomic_DNA"/>
</dbReference>
<sequence length="136" mass="14640">MRLRSVPRRPVVADRCGDDHPHGISGGVEIDPGDRFVFDRPDAAIKPDIRAAVFSRPDHFAVAARGRGPPVADVQTGAHPEFRPRSVAVSQGDAPQFGNPGTPRQRMEQIEPASPRTVGSELAEGPVRQVITVRAP</sequence>
<reference evidence="2" key="1">
    <citation type="submission" date="2019-08" db="EMBL/GenBank/DDBJ databases">
        <authorList>
            <person name="Kucharzyk K."/>
            <person name="Murdoch R.W."/>
            <person name="Higgins S."/>
            <person name="Loffler F."/>
        </authorList>
    </citation>
    <scope>NUCLEOTIDE SEQUENCE</scope>
</reference>
<gene>
    <name evidence="2" type="ORF">SDC9_169426</name>
</gene>
<evidence type="ECO:0000313" key="2">
    <source>
        <dbReference type="EMBL" id="MPN22043.1"/>
    </source>
</evidence>
<proteinExistence type="predicted"/>
<feature type="region of interest" description="Disordered" evidence="1">
    <location>
        <begin position="1"/>
        <end position="29"/>
    </location>
</feature>
<feature type="region of interest" description="Disordered" evidence="1">
    <location>
        <begin position="66"/>
        <end position="125"/>
    </location>
</feature>
<name>A0A645GE02_9ZZZZ</name>
<organism evidence="2">
    <name type="scientific">bioreactor metagenome</name>
    <dbReference type="NCBI Taxonomy" id="1076179"/>
    <lineage>
        <taxon>unclassified sequences</taxon>
        <taxon>metagenomes</taxon>
        <taxon>ecological metagenomes</taxon>
    </lineage>
</organism>
<evidence type="ECO:0000256" key="1">
    <source>
        <dbReference type="SAM" id="MobiDB-lite"/>
    </source>
</evidence>
<protein>
    <submittedName>
        <fullName evidence="2">Uncharacterized protein</fullName>
    </submittedName>
</protein>